<evidence type="ECO:0000256" key="2">
    <source>
        <dbReference type="ARBA" id="ARBA00023157"/>
    </source>
</evidence>
<name>A0ABP8MZT4_9BACT</name>
<evidence type="ECO:0000259" key="3">
    <source>
        <dbReference type="SMART" id="SM00560"/>
    </source>
</evidence>
<evidence type="ECO:0000256" key="1">
    <source>
        <dbReference type="ARBA" id="ARBA00022729"/>
    </source>
</evidence>
<dbReference type="RefSeq" id="WP_345244308.1">
    <property type="nucleotide sequence ID" value="NZ_BAABHD010000029.1"/>
</dbReference>
<dbReference type="SMART" id="SM00560">
    <property type="entry name" value="LamGL"/>
    <property type="match status" value="1"/>
</dbReference>
<reference evidence="5" key="1">
    <citation type="journal article" date="2019" name="Int. J. Syst. Evol. Microbiol.">
        <title>The Global Catalogue of Microorganisms (GCM) 10K type strain sequencing project: providing services to taxonomists for standard genome sequencing and annotation.</title>
        <authorList>
            <consortium name="The Broad Institute Genomics Platform"/>
            <consortium name="The Broad Institute Genome Sequencing Center for Infectious Disease"/>
            <person name="Wu L."/>
            <person name="Ma J."/>
        </authorList>
    </citation>
    <scope>NUCLEOTIDE SEQUENCE [LARGE SCALE GENOMIC DNA]</scope>
    <source>
        <strain evidence="5">JCM 17927</strain>
    </source>
</reference>
<gene>
    <name evidence="4" type="ORF">GCM10023189_27150</name>
</gene>
<dbReference type="Gene3D" id="2.60.120.200">
    <property type="match status" value="1"/>
</dbReference>
<dbReference type="Pfam" id="PF13385">
    <property type="entry name" value="Laminin_G_3"/>
    <property type="match status" value="1"/>
</dbReference>
<dbReference type="EMBL" id="BAABHD010000029">
    <property type="protein sequence ID" value="GAA4457036.1"/>
    <property type="molecule type" value="Genomic_DNA"/>
</dbReference>
<evidence type="ECO:0000313" key="5">
    <source>
        <dbReference type="Proteomes" id="UP001501175"/>
    </source>
</evidence>
<protein>
    <recommendedName>
        <fullName evidence="3">LamG-like jellyroll fold domain-containing protein</fullName>
    </recommendedName>
</protein>
<organism evidence="4 5">
    <name type="scientific">Nibrella saemangeumensis</name>
    <dbReference type="NCBI Taxonomy" id="1084526"/>
    <lineage>
        <taxon>Bacteria</taxon>
        <taxon>Pseudomonadati</taxon>
        <taxon>Bacteroidota</taxon>
        <taxon>Cytophagia</taxon>
        <taxon>Cytophagales</taxon>
        <taxon>Spirosomataceae</taxon>
        <taxon>Nibrella</taxon>
    </lineage>
</organism>
<proteinExistence type="predicted"/>
<dbReference type="InterPro" id="IPR006558">
    <property type="entry name" value="LamG-like"/>
</dbReference>
<sequence>MNTIQLYLLLAALTGCLQPTTDRLNLLSDPIPGLVAFWDFQEPAGQDRVSKTGGYRLREQGGSVERATEGVLGSYSARLTDGKHFLLPRAELNKLNIHGKQAQVTVVAWVKRQNPKAWQAIAGVWDETRGKRQYCLFLNATSRTHNQEMVRYPCRDLVHGHVSAIGRSTPGHCCCVTYSSGKTTIPLNTWQVITMTYDGAYSRVYVNGELDAETNYNPFYYPDGIFDGGNDGAPFTVGAVSAHGKMNNFFDGLIGGLAVYNRALTPAEIRILSQSGDAVIQK</sequence>
<feature type="domain" description="LamG-like jellyroll fold" evidence="3">
    <location>
        <begin position="102"/>
        <end position="267"/>
    </location>
</feature>
<evidence type="ECO:0000313" key="4">
    <source>
        <dbReference type="EMBL" id="GAA4457036.1"/>
    </source>
</evidence>
<comment type="caution">
    <text evidence="4">The sequence shown here is derived from an EMBL/GenBank/DDBJ whole genome shotgun (WGS) entry which is preliminary data.</text>
</comment>
<keyword evidence="2" id="KW-1015">Disulfide bond</keyword>
<dbReference type="SUPFAM" id="SSF49899">
    <property type="entry name" value="Concanavalin A-like lectins/glucanases"/>
    <property type="match status" value="1"/>
</dbReference>
<dbReference type="Proteomes" id="UP001501175">
    <property type="component" value="Unassembled WGS sequence"/>
</dbReference>
<keyword evidence="1" id="KW-0732">Signal</keyword>
<accession>A0ABP8MZT4</accession>
<dbReference type="InterPro" id="IPR013320">
    <property type="entry name" value="ConA-like_dom_sf"/>
</dbReference>
<keyword evidence="5" id="KW-1185">Reference proteome</keyword>